<feature type="non-terminal residue" evidence="2">
    <location>
        <position position="1"/>
    </location>
</feature>
<feature type="region of interest" description="Disordered" evidence="1">
    <location>
        <begin position="1"/>
        <end position="34"/>
    </location>
</feature>
<evidence type="ECO:0000313" key="2">
    <source>
        <dbReference type="EMBL" id="NGX96974.1"/>
    </source>
</evidence>
<dbReference type="Proteomes" id="UP000480266">
    <property type="component" value="Unassembled WGS sequence"/>
</dbReference>
<comment type="caution">
    <text evidence="2">The sequence shown here is derived from an EMBL/GenBank/DDBJ whole genome shotgun (WGS) entry which is preliminary data.</text>
</comment>
<sequence length="34" mass="3692">AHPYLARIQQRPGYQRGNAANIPPAPGEPVKRPA</sequence>
<dbReference type="GO" id="GO:0016740">
    <property type="term" value="F:transferase activity"/>
    <property type="evidence" value="ECO:0007669"/>
    <property type="project" value="UniProtKB-KW"/>
</dbReference>
<keyword evidence="3" id="KW-1185">Reference proteome</keyword>
<dbReference type="EMBL" id="JAAMRR010000899">
    <property type="protein sequence ID" value="NGX96974.1"/>
    <property type="molecule type" value="Genomic_DNA"/>
</dbReference>
<protein>
    <submittedName>
        <fullName evidence="2">Glutathione S-transferase family protein</fullName>
    </submittedName>
</protein>
<evidence type="ECO:0000256" key="1">
    <source>
        <dbReference type="SAM" id="MobiDB-lite"/>
    </source>
</evidence>
<dbReference type="AlphaFoldDB" id="A0A7C9VP97"/>
<evidence type="ECO:0000313" key="3">
    <source>
        <dbReference type="Proteomes" id="UP000480266"/>
    </source>
</evidence>
<name>A0A7C9VP97_9BRAD</name>
<gene>
    <name evidence="2" type="ORF">G4V63_17685</name>
</gene>
<reference evidence="2" key="1">
    <citation type="submission" date="2020-02" db="EMBL/GenBank/DDBJ databases">
        <title>Draft genome sequence of Candidatus Afipia apatlaquensis IBT-C3, a potential strain for decolorization of textile dyes.</title>
        <authorList>
            <person name="Sanchez-Reyes A."/>
            <person name="Breton-Deval L."/>
            <person name="Mangelson H."/>
            <person name="Sanchez-Flores A."/>
        </authorList>
    </citation>
    <scope>NUCLEOTIDE SEQUENCE [LARGE SCALE GENOMIC DNA]</scope>
    <source>
        <strain evidence="2">IBT-C3</strain>
    </source>
</reference>
<organism evidence="2 3">
    <name type="scientific">Candidatus Afipia apatlaquensis</name>
    <dbReference type="NCBI Taxonomy" id="2712852"/>
    <lineage>
        <taxon>Bacteria</taxon>
        <taxon>Pseudomonadati</taxon>
        <taxon>Pseudomonadota</taxon>
        <taxon>Alphaproteobacteria</taxon>
        <taxon>Hyphomicrobiales</taxon>
        <taxon>Nitrobacteraceae</taxon>
        <taxon>Afipia</taxon>
    </lineage>
</organism>
<proteinExistence type="predicted"/>
<accession>A0A7C9VP97</accession>